<dbReference type="SUPFAM" id="SSF90123">
    <property type="entry name" value="ABC transporter transmembrane region"/>
    <property type="match status" value="1"/>
</dbReference>
<evidence type="ECO:0000256" key="4">
    <source>
        <dbReference type="ARBA" id="ARBA00022741"/>
    </source>
</evidence>
<evidence type="ECO:0000256" key="7">
    <source>
        <dbReference type="ARBA" id="ARBA00023136"/>
    </source>
</evidence>
<feature type="transmembrane region" description="Helical" evidence="8">
    <location>
        <begin position="68"/>
        <end position="89"/>
    </location>
</feature>
<dbReference type="Pfam" id="PF00664">
    <property type="entry name" value="ABC_membrane"/>
    <property type="match status" value="1"/>
</dbReference>
<keyword evidence="12" id="KW-1185">Reference proteome</keyword>
<dbReference type="GO" id="GO:0015421">
    <property type="term" value="F:ABC-type oligopeptide transporter activity"/>
    <property type="evidence" value="ECO:0007669"/>
    <property type="project" value="TreeGrafter"/>
</dbReference>
<dbReference type="FunFam" id="3.40.50.300:FF:000218">
    <property type="entry name" value="Multidrug ABC transporter ATP-binding protein"/>
    <property type="match status" value="1"/>
</dbReference>
<dbReference type="RefSeq" id="WP_060622858.1">
    <property type="nucleotide sequence ID" value="NZ_LCZJ02000018.1"/>
</dbReference>
<dbReference type="SMART" id="SM00382">
    <property type="entry name" value="AAA"/>
    <property type="match status" value="1"/>
</dbReference>
<dbReference type="InterPro" id="IPR036640">
    <property type="entry name" value="ABC1_TM_sf"/>
</dbReference>
<organism evidence="11 12">
    <name type="scientific">Paenibacillus etheri</name>
    <dbReference type="NCBI Taxonomy" id="1306852"/>
    <lineage>
        <taxon>Bacteria</taxon>
        <taxon>Bacillati</taxon>
        <taxon>Bacillota</taxon>
        <taxon>Bacilli</taxon>
        <taxon>Bacillales</taxon>
        <taxon>Paenibacillaceae</taxon>
        <taxon>Paenibacillus</taxon>
    </lineage>
</organism>
<dbReference type="Pfam" id="PF00005">
    <property type="entry name" value="ABC_tran"/>
    <property type="match status" value="1"/>
</dbReference>
<dbReference type="OrthoDB" id="9770415at2"/>
<dbReference type="InterPro" id="IPR017871">
    <property type="entry name" value="ABC_transporter-like_CS"/>
</dbReference>
<evidence type="ECO:0000313" key="11">
    <source>
        <dbReference type="EMBL" id="KTD87335.1"/>
    </source>
</evidence>
<name>A0A0W1B195_9BACL</name>
<dbReference type="PROSITE" id="PS50893">
    <property type="entry name" value="ABC_TRANSPORTER_2"/>
    <property type="match status" value="1"/>
</dbReference>
<evidence type="ECO:0000313" key="12">
    <source>
        <dbReference type="Proteomes" id="UP000054709"/>
    </source>
</evidence>
<dbReference type="PANTHER" id="PTHR43394:SF1">
    <property type="entry name" value="ATP-BINDING CASSETTE SUB-FAMILY B MEMBER 10, MITOCHONDRIAL"/>
    <property type="match status" value="1"/>
</dbReference>
<comment type="subcellular location">
    <subcellularLocation>
        <location evidence="1">Cell membrane</location>
        <topology evidence="1">Multi-pass membrane protein</topology>
    </subcellularLocation>
</comment>
<gene>
    <name evidence="11" type="ORF">UQ64_10935</name>
</gene>
<feature type="transmembrane region" description="Helical" evidence="8">
    <location>
        <begin position="247"/>
        <end position="273"/>
    </location>
</feature>
<evidence type="ECO:0000256" key="8">
    <source>
        <dbReference type="SAM" id="Phobius"/>
    </source>
</evidence>
<sequence length="609" mass="67549">MNEGESKNLKLRYALRRLISYASPYRIGFIVAVLLLSAKLVMDIGFAAIQQVFIDTINNANMDALTRITVICAIACVIIICCLMLQHYFRFVMQSRMAWDIRAKLFDKSHRIPFRYLQSMHSGDLTSRNTKDAGMAMGMINSIVYDLGYNLLLCFISFLYLAKMDVWIALLALGSGPLVFLSGRFFDRRLRKLSTQIYAKEAELRGILQETLQGMKVVRAFSLEETLLKKYALEREKLRRMQLRKSLLNGLLWQSSAFINNLVMVICAALIALSALSGGTSAGEVLAFIILMGRVQWPFVHMSQTWGGVQEALGAADRVFAILDAPDEGAAHPLPESSSSPLASVEVAALQIEDVHYSYSGKKDNEASLFTGLNIHIQHGETIAVVGPSGSGKTTLVRLCNGLYEPTAGSISVYGKSVHDQLEEARAMITYVPQTPYLFSGTIRDNIAFSSSTASEEDIREAARLAGAEEFITKMKGGYDTILGEHGSTLSGGQRQRIAIARAFLRDAPLLLLDEATSALDNESERMIQQSLDLLMKNRTTLVIAHRLSTIREASRIIVLDQGSIVEEGTHESLLEMNGLYSQLYNIQFKSSEAEDISEHELLQLHSHL</sequence>
<feature type="domain" description="ABC transporter" evidence="9">
    <location>
        <begin position="350"/>
        <end position="587"/>
    </location>
</feature>
<dbReference type="InterPro" id="IPR027417">
    <property type="entry name" value="P-loop_NTPase"/>
</dbReference>
<feature type="transmembrane region" description="Helical" evidence="8">
    <location>
        <begin position="25"/>
        <end position="48"/>
    </location>
</feature>
<protein>
    <recommendedName>
        <fullName evidence="13">ABC transporter ATP-binding protein</fullName>
    </recommendedName>
</protein>
<keyword evidence="7 8" id="KW-0472">Membrane</keyword>
<feature type="domain" description="ABC transmembrane type-1" evidence="10">
    <location>
        <begin position="30"/>
        <end position="311"/>
    </location>
</feature>
<keyword evidence="4" id="KW-0547">Nucleotide-binding</keyword>
<evidence type="ECO:0000259" key="9">
    <source>
        <dbReference type="PROSITE" id="PS50893"/>
    </source>
</evidence>
<dbReference type="GO" id="GO:0005524">
    <property type="term" value="F:ATP binding"/>
    <property type="evidence" value="ECO:0007669"/>
    <property type="project" value="UniProtKB-KW"/>
</dbReference>
<comment type="similarity">
    <text evidence="2">Belongs to the ABC transporter superfamily.</text>
</comment>
<dbReference type="PROSITE" id="PS50929">
    <property type="entry name" value="ABC_TM1F"/>
    <property type="match status" value="1"/>
</dbReference>
<keyword evidence="5" id="KW-0067">ATP-binding</keyword>
<dbReference type="CDD" id="cd07346">
    <property type="entry name" value="ABC_6TM_exporters"/>
    <property type="match status" value="1"/>
</dbReference>
<dbReference type="GO" id="GO:0016887">
    <property type="term" value="F:ATP hydrolysis activity"/>
    <property type="evidence" value="ECO:0007669"/>
    <property type="project" value="InterPro"/>
</dbReference>
<dbReference type="EMBL" id="LCZJ02000018">
    <property type="protein sequence ID" value="KTD87335.1"/>
    <property type="molecule type" value="Genomic_DNA"/>
</dbReference>
<evidence type="ECO:0000259" key="10">
    <source>
        <dbReference type="PROSITE" id="PS50929"/>
    </source>
</evidence>
<evidence type="ECO:0000256" key="2">
    <source>
        <dbReference type="ARBA" id="ARBA00005417"/>
    </source>
</evidence>
<keyword evidence="3 8" id="KW-0812">Transmembrane</keyword>
<evidence type="ECO:0000256" key="6">
    <source>
        <dbReference type="ARBA" id="ARBA00022989"/>
    </source>
</evidence>
<accession>A0A0W1B195</accession>
<comment type="caution">
    <text evidence="11">The sequence shown here is derived from an EMBL/GenBank/DDBJ whole genome shotgun (WGS) entry which is preliminary data.</text>
</comment>
<evidence type="ECO:0000256" key="1">
    <source>
        <dbReference type="ARBA" id="ARBA00004651"/>
    </source>
</evidence>
<evidence type="ECO:0000256" key="5">
    <source>
        <dbReference type="ARBA" id="ARBA00022840"/>
    </source>
</evidence>
<dbReference type="SUPFAM" id="SSF52540">
    <property type="entry name" value="P-loop containing nucleoside triphosphate hydrolases"/>
    <property type="match status" value="1"/>
</dbReference>
<dbReference type="InterPro" id="IPR011527">
    <property type="entry name" value="ABC1_TM_dom"/>
</dbReference>
<dbReference type="InterPro" id="IPR003593">
    <property type="entry name" value="AAA+_ATPase"/>
</dbReference>
<dbReference type="Gene3D" id="3.40.50.300">
    <property type="entry name" value="P-loop containing nucleotide triphosphate hydrolases"/>
    <property type="match status" value="1"/>
</dbReference>
<keyword evidence="6 8" id="KW-1133">Transmembrane helix</keyword>
<feature type="transmembrane region" description="Helical" evidence="8">
    <location>
        <begin position="143"/>
        <end position="161"/>
    </location>
</feature>
<dbReference type="AlphaFoldDB" id="A0A0W1B195"/>
<dbReference type="PROSITE" id="PS00211">
    <property type="entry name" value="ABC_TRANSPORTER_1"/>
    <property type="match status" value="1"/>
</dbReference>
<evidence type="ECO:0008006" key="13">
    <source>
        <dbReference type="Google" id="ProtNLM"/>
    </source>
</evidence>
<dbReference type="GO" id="GO:0005886">
    <property type="term" value="C:plasma membrane"/>
    <property type="evidence" value="ECO:0007669"/>
    <property type="project" value="UniProtKB-SubCell"/>
</dbReference>
<dbReference type="InterPro" id="IPR003439">
    <property type="entry name" value="ABC_transporter-like_ATP-bd"/>
</dbReference>
<dbReference type="Proteomes" id="UP000054709">
    <property type="component" value="Unassembled WGS sequence"/>
</dbReference>
<dbReference type="PANTHER" id="PTHR43394">
    <property type="entry name" value="ATP-DEPENDENT PERMEASE MDL1, MITOCHONDRIAL"/>
    <property type="match status" value="1"/>
</dbReference>
<dbReference type="Gene3D" id="1.20.1560.10">
    <property type="entry name" value="ABC transporter type 1, transmembrane domain"/>
    <property type="match status" value="1"/>
</dbReference>
<proteinExistence type="inferred from homology"/>
<feature type="transmembrane region" description="Helical" evidence="8">
    <location>
        <begin position="167"/>
        <end position="186"/>
    </location>
</feature>
<reference evidence="11 12" key="1">
    <citation type="journal article" date="2015" name="Int. Biodeterior. Biodegradation">
        <title>Physiological and genetic screening methods for the isolation of methyl tert-butyl ether-degrading bacteria for bioremediation purposes.</title>
        <authorList>
            <person name="Guisado I.M."/>
            <person name="Purswani J."/>
            <person name="Gonzalez Lopez J."/>
            <person name="Pozo C."/>
        </authorList>
    </citation>
    <scope>NUCLEOTIDE SEQUENCE [LARGE SCALE GENOMIC DNA]</scope>
    <source>
        <strain evidence="11 12">SH7</strain>
    </source>
</reference>
<dbReference type="InterPro" id="IPR039421">
    <property type="entry name" value="Type_1_exporter"/>
</dbReference>
<evidence type="ECO:0000256" key="3">
    <source>
        <dbReference type="ARBA" id="ARBA00022692"/>
    </source>
</evidence>